<dbReference type="Gene3D" id="3.30.530.20">
    <property type="match status" value="1"/>
</dbReference>
<comment type="caution">
    <text evidence="3">The sequence shown here is derived from an EMBL/GenBank/DDBJ whole genome shotgun (WGS) entry which is preliminary data.</text>
</comment>
<organism evidence="3 4">
    <name type="scientific">Kineococcus radiotolerans</name>
    <dbReference type="NCBI Taxonomy" id="131568"/>
    <lineage>
        <taxon>Bacteria</taxon>
        <taxon>Bacillati</taxon>
        <taxon>Actinomycetota</taxon>
        <taxon>Actinomycetes</taxon>
        <taxon>Kineosporiales</taxon>
        <taxon>Kineosporiaceae</taxon>
        <taxon>Kineococcus</taxon>
    </lineage>
</organism>
<feature type="domain" description="Activator of Hsp90 ATPase homologue 1/2-like C-terminal" evidence="2">
    <location>
        <begin position="17"/>
        <end position="146"/>
    </location>
</feature>
<dbReference type="Pfam" id="PF08327">
    <property type="entry name" value="AHSA1"/>
    <property type="match status" value="1"/>
</dbReference>
<dbReference type="OMA" id="QTAVWGP"/>
<reference evidence="3 4" key="1">
    <citation type="submission" date="2020-08" db="EMBL/GenBank/DDBJ databases">
        <title>The Agave Microbiome: Exploring the role of microbial communities in plant adaptations to desert environments.</title>
        <authorList>
            <person name="Partida-Martinez L.P."/>
        </authorList>
    </citation>
    <scope>NUCLEOTIDE SEQUENCE [LARGE SCALE GENOMIC DNA]</scope>
    <source>
        <strain evidence="3 4">AS2.23</strain>
    </source>
</reference>
<dbReference type="EMBL" id="JACHVY010000001">
    <property type="protein sequence ID" value="MBB2899419.1"/>
    <property type="molecule type" value="Genomic_DNA"/>
</dbReference>
<comment type="similarity">
    <text evidence="1">Belongs to the AHA1 family.</text>
</comment>
<evidence type="ECO:0000313" key="4">
    <source>
        <dbReference type="Proteomes" id="UP000533269"/>
    </source>
</evidence>
<accession>A0A7W4XVQ4</accession>
<sequence>MTTAPLLSFDLDRTYPAPPERVWEAWTRADRLQRWVCPDPDWRVSGCEVDARAGGGYRLRFGPRPAGDAYRETATFVVFEPVQRLVLDVLTEGDGMSERSRCTVLLVPVDGGTRLELAVDGLSGAEAAEGMRVGWQWCLEGIAEHLDDPA</sequence>
<reference evidence="3 4" key="2">
    <citation type="submission" date="2020-08" db="EMBL/GenBank/DDBJ databases">
        <authorList>
            <person name="Partida-Martinez L."/>
            <person name="Huntemann M."/>
            <person name="Clum A."/>
            <person name="Wang J."/>
            <person name="Palaniappan K."/>
            <person name="Ritter S."/>
            <person name="Chen I.-M."/>
            <person name="Stamatis D."/>
            <person name="Reddy T."/>
            <person name="O'Malley R."/>
            <person name="Daum C."/>
            <person name="Shapiro N."/>
            <person name="Ivanova N."/>
            <person name="Kyrpides N."/>
            <person name="Woyke T."/>
        </authorList>
    </citation>
    <scope>NUCLEOTIDE SEQUENCE [LARGE SCALE GENOMIC DNA]</scope>
    <source>
        <strain evidence="3 4">AS2.23</strain>
    </source>
</reference>
<dbReference type="AlphaFoldDB" id="A0A7W4XVQ4"/>
<protein>
    <submittedName>
        <fullName evidence="3">Uncharacterized protein YndB with AHSA1/START domain</fullName>
    </submittedName>
</protein>
<dbReference type="InterPro" id="IPR013538">
    <property type="entry name" value="ASHA1/2-like_C"/>
</dbReference>
<dbReference type="InterPro" id="IPR023393">
    <property type="entry name" value="START-like_dom_sf"/>
</dbReference>
<evidence type="ECO:0000256" key="1">
    <source>
        <dbReference type="ARBA" id="ARBA00006817"/>
    </source>
</evidence>
<gene>
    <name evidence="3" type="ORF">FHR75_000207</name>
</gene>
<dbReference type="SUPFAM" id="SSF55961">
    <property type="entry name" value="Bet v1-like"/>
    <property type="match status" value="1"/>
</dbReference>
<proteinExistence type="inferred from homology"/>
<evidence type="ECO:0000259" key="2">
    <source>
        <dbReference type="Pfam" id="PF08327"/>
    </source>
</evidence>
<name>A0A7W4XVQ4_KINRA</name>
<dbReference type="Proteomes" id="UP000533269">
    <property type="component" value="Unassembled WGS sequence"/>
</dbReference>
<evidence type="ECO:0000313" key="3">
    <source>
        <dbReference type="EMBL" id="MBB2899419.1"/>
    </source>
</evidence>
<dbReference type="RefSeq" id="WP_011981400.1">
    <property type="nucleotide sequence ID" value="NZ_JACHVY010000001.1"/>
</dbReference>